<gene>
    <name evidence="1" type="ORF">GBF38_018473</name>
</gene>
<comment type="caution">
    <text evidence="1">The sequence shown here is derived from an EMBL/GenBank/DDBJ whole genome shotgun (WGS) entry which is preliminary data.</text>
</comment>
<reference evidence="1" key="1">
    <citation type="submission" date="2020-04" db="EMBL/GenBank/DDBJ databases">
        <title>A chromosome-scale assembly and high-density genetic map of the yellow drum (Nibea albiflora) genome.</title>
        <authorList>
            <person name="Xu D."/>
            <person name="Zhang W."/>
            <person name="Chen R."/>
            <person name="Tan P."/>
            <person name="Wang L."/>
            <person name="Song H."/>
            <person name="Tian L."/>
            <person name="Zhu Q."/>
            <person name="Wang B."/>
        </authorList>
    </citation>
    <scope>NUCLEOTIDE SEQUENCE</scope>
    <source>
        <strain evidence="1">ZJHYS-2018</strain>
    </source>
</reference>
<keyword evidence="2" id="KW-1185">Reference proteome</keyword>
<proteinExistence type="predicted"/>
<accession>A0ACB7EMB9</accession>
<evidence type="ECO:0000313" key="1">
    <source>
        <dbReference type="EMBL" id="KAG8003374.1"/>
    </source>
</evidence>
<sequence length="221" mass="24304">MITPETSYPRSTSNCPEEEDEEEAKRRKAEEEPLYNSEELLGLAPKSYNYSLDVKMVVSRLTDGSRFQEFKARYGTTLITGFAKIHGHLVGIVASNGELSYQAALKGSHFVQLCDQRDVPLLFLQNTAPTAALTLSTTQADMNSNRLKAQGSMMSAVACASVPKITVVIGGCHGADSYSHADSGTMESFCLRTPGRDCLDIIKQQHYQLSTEKLQSTLLRM</sequence>
<dbReference type="Proteomes" id="UP000805704">
    <property type="component" value="Chromosome 4"/>
</dbReference>
<protein>
    <submittedName>
        <fullName evidence="1">Methylcrotonoyl-CoA carboxylase beta chain</fullName>
    </submittedName>
</protein>
<organism evidence="1 2">
    <name type="scientific">Nibea albiflora</name>
    <name type="common">Yellow drum</name>
    <name type="synonym">Corvina albiflora</name>
    <dbReference type="NCBI Taxonomy" id="240163"/>
    <lineage>
        <taxon>Eukaryota</taxon>
        <taxon>Metazoa</taxon>
        <taxon>Chordata</taxon>
        <taxon>Craniata</taxon>
        <taxon>Vertebrata</taxon>
        <taxon>Euteleostomi</taxon>
        <taxon>Actinopterygii</taxon>
        <taxon>Neopterygii</taxon>
        <taxon>Teleostei</taxon>
        <taxon>Neoteleostei</taxon>
        <taxon>Acanthomorphata</taxon>
        <taxon>Eupercaria</taxon>
        <taxon>Sciaenidae</taxon>
        <taxon>Nibea</taxon>
    </lineage>
</organism>
<name>A0ACB7EMB9_NIBAL</name>
<evidence type="ECO:0000313" key="2">
    <source>
        <dbReference type="Proteomes" id="UP000805704"/>
    </source>
</evidence>
<dbReference type="EMBL" id="CM024792">
    <property type="protein sequence ID" value="KAG8003374.1"/>
    <property type="molecule type" value="Genomic_DNA"/>
</dbReference>